<accession>A0A372NMU6</accession>
<evidence type="ECO:0000313" key="1">
    <source>
        <dbReference type="EMBL" id="RFZ89917.1"/>
    </source>
</evidence>
<dbReference type="EMBL" id="QWDC01000009">
    <property type="protein sequence ID" value="RFZ89917.1"/>
    <property type="molecule type" value="Genomic_DNA"/>
</dbReference>
<protein>
    <submittedName>
        <fullName evidence="1">AbiV family abortive infection protein</fullName>
    </submittedName>
</protein>
<sequence>MTLSQTEILKLFNASVENSFEMFQSALHTVSKYEGKKYVSLGIAELALEELGKSYTLLSHYSKARKNVDWNQFWKDWRNHDLKASRGFFYEFFCTLRVEIRNPSDKILDNVIPRGKFSIEKELAFYVDIDRSTKKIHRPFKDISDEESFNRVLSLVGLLNPALRIKDWLNSTEPNSFKDALSDYANVTLTENVYQQDVQMIISRLKGSDEDYNRALDEVWGMFKSDNTFKER</sequence>
<dbReference type="InterPro" id="IPR030987">
    <property type="entry name" value="AbiV"/>
</dbReference>
<dbReference type="Proteomes" id="UP000264217">
    <property type="component" value="Unassembled WGS sequence"/>
</dbReference>
<dbReference type="Pfam" id="PF18728">
    <property type="entry name" value="HEPN_AbiV"/>
    <property type="match status" value="1"/>
</dbReference>
<reference evidence="1 2" key="1">
    <citation type="submission" date="2018-08" db="EMBL/GenBank/DDBJ databases">
        <title>Mucilaginibacter sp. MYSH2.</title>
        <authorList>
            <person name="Seo T."/>
        </authorList>
    </citation>
    <scope>NUCLEOTIDE SEQUENCE [LARGE SCALE GENOMIC DNA]</scope>
    <source>
        <strain evidence="1 2">MYSH2</strain>
    </source>
</reference>
<evidence type="ECO:0000313" key="2">
    <source>
        <dbReference type="Proteomes" id="UP000264217"/>
    </source>
</evidence>
<proteinExistence type="predicted"/>
<organism evidence="1 2">
    <name type="scientific">Mucilaginibacter conchicola</name>
    <dbReference type="NCBI Taxonomy" id="2303333"/>
    <lineage>
        <taxon>Bacteria</taxon>
        <taxon>Pseudomonadati</taxon>
        <taxon>Bacteroidota</taxon>
        <taxon>Sphingobacteriia</taxon>
        <taxon>Sphingobacteriales</taxon>
        <taxon>Sphingobacteriaceae</taxon>
        <taxon>Mucilaginibacter</taxon>
    </lineage>
</organism>
<name>A0A372NMU6_9SPHI</name>
<dbReference type="AlphaFoldDB" id="A0A372NMU6"/>
<dbReference type="OrthoDB" id="1493879at2"/>
<gene>
    <name evidence="1" type="ORF">D0C36_24040</name>
</gene>
<keyword evidence="2" id="KW-1185">Reference proteome</keyword>
<comment type="caution">
    <text evidence="1">The sequence shown here is derived from an EMBL/GenBank/DDBJ whole genome shotgun (WGS) entry which is preliminary data.</text>
</comment>
<dbReference type="NCBIfam" id="TIGR04498">
    <property type="entry name" value="AbiV_defense"/>
    <property type="match status" value="1"/>
</dbReference>
<dbReference type="RefSeq" id="WP_117394288.1">
    <property type="nucleotide sequence ID" value="NZ_QWDC01000009.1"/>
</dbReference>